<feature type="compositionally biased region" description="Polar residues" evidence="7">
    <location>
        <begin position="199"/>
        <end position="212"/>
    </location>
</feature>
<keyword evidence="4" id="KW-0862">Zinc</keyword>
<evidence type="ECO:0000256" key="3">
    <source>
        <dbReference type="ARBA" id="ARBA00022771"/>
    </source>
</evidence>
<dbReference type="CDD" id="cd18186">
    <property type="entry name" value="BTB_POZ_ZBTB_KLHL-like"/>
    <property type="match status" value="1"/>
</dbReference>
<keyword evidence="5" id="KW-0539">Nucleus</keyword>
<dbReference type="PROSITE" id="PS50157">
    <property type="entry name" value="ZINC_FINGER_C2H2_2"/>
    <property type="match status" value="1"/>
</dbReference>
<dbReference type="GO" id="GO:0000981">
    <property type="term" value="F:DNA-binding transcription factor activity, RNA polymerase II-specific"/>
    <property type="evidence" value="ECO:0007669"/>
    <property type="project" value="TreeGrafter"/>
</dbReference>
<dbReference type="AlphaFoldDB" id="A0AAN9Y0K6"/>
<proteinExistence type="predicted"/>
<organism evidence="10 11">
    <name type="scientific">Parthenolecanium corni</name>
    <dbReference type="NCBI Taxonomy" id="536013"/>
    <lineage>
        <taxon>Eukaryota</taxon>
        <taxon>Metazoa</taxon>
        <taxon>Ecdysozoa</taxon>
        <taxon>Arthropoda</taxon>
        <taxon>Hexapoda</taxon>
        <taxon>Insecta</taxon>
        <taxon>Pterygota</taxon>
        <taxon>Neoptera</taxon>
        <taxon>Paraneoptera</taxon>
        <taxon>Hemiptera</taxon>
        <taxon>Sternorrhyncha</taxon>
        <taxon>Coccoidea</taxon>
        <taxon>Coccidae</taxon>
        <taxon>Parthenolecanium</taxon>
    </lineage>
</organism>
<dbReference type="GO" id="GO:0008270">
    <property type="term" value="F:zinc ion binding"/>
    <property type="evidence" value="ECO:0007669"/>
    <property type="project" value="UniProtKB-KW"/>
</dbReference>
<dbReference type="EMBL" id="JBBCAQ010000034">
    <property type="protein sequence ID" value="KAK7579929.1"/>
    <property type="molecule type" value="Genomic_DNA"/>
</dbReference>
<feature type="region of interest" description="Disordered" evidence="7">
    <location>
        <begin position="193"/>
        <end position="212"/>
    </location>
</feature>
<evidence type="ECO:0000313" key="11">
    <source>
        <dbReference type="Proteomes" id="UP001367676"/>
    </source>
</evidence>
<dbReference type="PROSITE" id="PS50097">
    <property type="entry name" value="BTB"/>
    <property type="match status" value="1"/>
</dbReference>
<evidence type="ECO:0000259" key="9">
    <source>
        <dbReference type="PROSITE" id="PS50157"/>
    </source>
</evidence>
<dbReference type="PANTHER" id="PTHR24394">
    <property type="entry name" value="ZINC FINGER PROTEIN"/>
    <property type="match status" value="1"/>
</dbReference>
<evidence type="ECO:0000256" key="1">
    <source>
        <dbReference type="ARBA" id="ARBA00022723"/>
    </source>
</evidence>
<evidence type="ECO:0000256" key="7">
    <source>
        <dbReference type="SAM" id="MobiDB-lite"/>
    </source>
</evidence>
<dbReference type="SMART" id="SM00225">
    <property type="entry name" value="BTB"/>
    <property type="match status" value="1"/>
</dbReference>
<evidence type="ECO:0000256" key="2">
    <source>
        <dbReference type="ARBA" id="ARBA00022737"/>
    </source>
</evidence>
<dbReference type="PROSITE" id="PS00028">
    <property type="entry name" value="ZINC_FINGER_C2H2_1"/>
    <property type="match status" value="1"/>
</dbReference>
<feature type="domain" description="C2H2-type" evidence="9">
    <location>
        <begin position="314"/>
        <end position="342"/>
    </location>
</feature>
<keyword evidence="11" id="KW-1185">Reference proteome</keyword>
<dbReference type="InterPro" id="IPR013087">
    <property type="entry name" value="Znf_C2H2_type"/>
</dbReference>
<protein>
    <submittedName>
        <fullName evidence="10">Uncharacterized protein</fullName>
    </submittedName>
</protein>
<dbReference type="GO" id="GO:0005634">
    <property type="term" value="C:nucleus"/>
    <property type="evidence" value="ECO:0007669"/>
    <property type="project" value="TreeGrafter"/>
</dbReference>
<keyword evidence="1" id="KW-0479">Metal-binding</keyword>
<name>A0AAN9Y0K6_9HEMI</name>
<feature type="domain" description="BTB" evidence="8">
    <location>
        <begin position="19"/>
        <end position="86"/>
    </location>
</feature>
<dbReference type="InterPro" id="IPR011333">
    <property type="entry name" value="SKP1/BTB/POZ_sf"/>
</dbReference>
<gene>
    <name evidence="10" type="ORF">V9T40_000558</name>
</gene>
<evidence type="ECO:0000256" key="5">
    <source>
        <dbReference type="ARBA" id="ARBA00023242"/>
    </source>
</evidence>
<dbReference type="Proteomes" id="UP001367676">
    <property type="component" value="Unassembled WGS sequence"/>
</dbReference>
<dbReference type="SUPFAM" id="SSF54695">
    <property type="entry name" value="POZ domain"/>
    <property type="match status" value="1"/>
</dbReference>
<dbReference type="Pfam" id="PF00651">
    <property type="entry name" value="BTB"/>
    <property type="match status" value="1"/>
</dbReference>
<dbReference type="InterPro" id="IPR000210">
    <property type="entry name" value="BTB/POZ_dom"/>
</dbReference>
<evidence type="ECO:0000256" key="6">
    <source>
        <dbReference type="PROSITE-ProRule" id="PRU00042"/>
    </source>
</evidence>
<reference evidence="10 11" key="1">
    <citation type="submission" date="2024-03" db="EMBL/GenBank/DDBJ databases">
        <title>Adaptation during the transition from Ophiocordyceps entomopathogen to insect associate is accompanied by gene loss and intensified selection.</title>
        <authorList>
            <person name="Ward C.M."/>
            <person name="Onetto C.A."/>
            <person name="Borneman A.R."/>
        </authorList>
    </citation>
    <scope>NUCLEOTIDE SEQUENCE [LARGE SCALE GENOMIC DNA]</scope>
    <source>
        <strain evidence="10">AWRI1</strain>
        <tissue evidence="10">Single Adult Female</tissue>
    </source>
</reference>
<dbReference type="PANTHER" id="PTHR24394:SF23">
    <property type="entry name" value="ZINC FINGER PROTEIN 281-LIKE ISOFORM X1"/>
    <property type="match status" value="1"/>
</dbReference>
<evidence type="ECO:0000313" key="10">
    <source>
        <dbReference type="EMBL" id="KAK7579929.1"/>
    </source>
</evidence>
<evidence type="ECO:0000256" key="4">
    <source>
        <dbReference type="ARBA" id="ARBA00022833"/>
    </source>
</evidence>
<accession>A0AAN9Y0K6</accession>
<comment type="caution">
    <text evidence="10">The sequence shown here is derived from an EMBL/GenBank/DDBJ whole genome shotgun (WGS) entry which is preliminary data.</text>
</comment>
<keyword evidence="3 6" id="KW-0863">Zinc-finger</keyword>
<sequence>MHNSICHDWLTTGNINSQPDITIAVGNLQQSVKFMAHKFILSSYSGYFKTLFASYDGVEAHIANIGSHTFAYLLSFMYTGHLELNPLNVYEILAASSWLHMAEVLEMCQQYLISKHHYTTSLLQTSSVVKPIPRRNVAVVSLQDPQSTRFLKYQPLRLHHESSSIFKPVRIEATRLSPPAPIDECDSEEVDIVEDDDQNQSTSSTTNDLKASSAPSDKVVLDIACCDGPIKFHRVTNQFYNPEKAMATSAKEEVAASGKTSACHQCNLVFSKELRFGLSGGQFSNSSVTYRQTDQSTIDSNADTKKKAENLQSYSCKTCGSKFPSYYFVHKHRKLHHQDTKEFLE</sequence>
<dbReference type="Gene3D" id="3.30.710.10">
    <property type="entry name" value="Potassium Channel Kv1.1, Chain A"/>
    <property type="match status" value="1"/>
</dbReference>
<evidence type="ECO:0000259" key="8">
    <source>
        <dbReference type="PROSITE" id="PS50097"/>
    </source>
</evidence>
<keyword evidence="2" id="KW-0677">Repeat</keyword>